<dbReference type="OrthoDB" id="2446145at2"/>
<feature type="domain" description="YknX-like barrel-sandwich hybrid" evidence="5">
    <location>
        <begin position="67"/>
        <end position="224"/>
    </location>
</feature>
<sequence>MMKWFSILLAIGLTGFLIVNLVLISKENSKVSRINHITDWSKIRKTDIVESLPVDGVITQAETYYVLASEDETIEEFLVGEGDTVEEGTPLLLYKSDKIDRQTALLDAEIESLQSKRNSIQSLINQLKSLTPPVSSRSSNADLYYDEDYSDWYYPSPSDHFNEEEWKQANDKEIGEKIFEMEKLEADIKKLESQRDSLQNDKDSLSLTSPISGVVKKITPDSKKVITIVSDEKILKGELQEEQLPQVDEGMKVNILSHLFEGRLTGEINQISELPADRPEVKKKSIYPFTAAFDEENEDIHIGYHVTADIILEEEKDVPAVLGKSIGEKKDTSYIWVLNESGIAEKRKVTTGLEVGNLYAIKNGAKAGEFYVTDHRQAVKQAPFITPLDVYKLNRSSAKEISRKKVIKYFFIGVLQQ</sequence>
<dbReference type="PANTHER" id="PTHR32347:SF14">
    <property type="entry name" value="EFFLUX SYSTEM COMPONENT YKNX-RELATED"/>
    <property type="match status" value="1"/>
</dbReference>
<dbReference type="Pfam" id="PF25990">
    <property type="entry name" value="Beta-barrel_YknX"/>
    <property type="match status" value="1"/>
</dbReference>
<dbReference type="PANTHER" id="PTHR32347">
    <property type="entry name" value="EFFLUX SYSTEM COMPONENT YKNX-RELATED"/>
    <property type="match status" value="1"/>
</dbReference>
<evidence type="ECO:0000256" key="3">
    <source>
        <dbReference type="SAM" id="Coils"/>
    </source>
</evidence>
<feature type="domain" description="Multidrug resistance protein MdtA-like C-terminal permuted SH3" evidence="4">
    <location>
        <begin position="329"/>
        <end position="375"/>
    </location>
</feature>
<gene>
    <name evidence="7" type="ORF">D4T97_000965</name>
</gene>
<feature type="coiled-coil region" evidence="3">
    <location>
        <begin position="174"/>
        <end position="208"/>
    </location>
</feature>
<comment type="subcellular location">
    <subcellularLocation>
        <location evidence="1">Cell envelope</location>
    </subcellularLocation>
</comment>
<dbReference type="AlphaFoldDB" id="A0A429Y6U0"/>
<protein>
    <submittedName>
        <fullName evidence="7">Efflux RND transporter periplasmic adaptor subunit</fullName>
    </submittedName>
</protein>
<dbReference type="InterPro" id="IPR058639">
    <property type="entry name" value="BSH_YknX-like"/>
</dbReference>
<evidence type="ECO:0000256" key="1">
    <source>
        <dbReference type="ARBA" id="ARBA00004196"/>
    </source>
</evidence>
<dbReference type="Pfam" id="PF25984">
    <property type="entry name" value="BSH_YknX"/>
    <property type="match status" value="1"/>
</dbReference>
<dbReference type="Proteomes" id="UP000287156">
    <property type="component" value="Unassembled WGS sequence"/>
</dbReference>
<dbReference type="InterPro" id="IPR058636">
    <property type="entry name" value="Beta-barrel_YknX"/>
</dbReference>
<evidence type="ECO:0000259" key="4">
    <source>
        <dbReference type="Pfam" id="PF25967"/>
    </source>
</evidence>
<dbReference type="RefSeq" id="WP_126046772.1">
    <property type="nucleotide sequence ID" value="NZ_QYTV02000001.1"/>
</dbReference>
<dbReference type="Gene3D" id="2.40.30.170">
    <property type="match status" value="1"/>
</dbReference>
<name>A0A429Y6U0_9BACI</name>
<reference evidence="7" key="1">
    <citation type="submission" date="2018-12" db="EMBL/GenBank/DDBJ databases">
        <authorList>
            <person name="Sun L."/>
            <person name="Chen Z."/>
        </authorList>
    </citation>
    <scope>NUCLEOTIDE SEQUENCE [LARGE SCALE GENOMIC DNA]</scope>
    <source>
        <strain evidence="7">3-2-2</strain>
    </source>
</reference>
<organism evidence="7 8">
    <name type="scientific">Siminovitchia acidinfaciens</name>
    <dbReference type="NCBI Taxonomy" id="2321395"/>
    <lineage>
        <taxon>Bacteria</taxon>
        <taxon>Bacillati</taxon>
        <taxon>Bacillota</taxon>
        <taxon>Bacilli</taxon>
        <taxon>Bacillales</taxon>
        <taxon>Bacillaceae</taxon>
        <taxon>Siminovitchia</taxon>
    </lineage>
</organism>
<proteinExistence type="predicted"/>
<dbReference type="GO" id="GO:0030313">
    <property type="term" value="C:cell envelope"/>
    <property type="evidence" value="ECO:0007669"/>
    <property type="project" value="UniProtKB-SubCell"/>
</dbReference>
<dbReference type="Gene3D" id="2.40.420.20">
    <property type="match status" value="1"/>
</dbReference>
<dbReference type="InterPro" id="IPR058627">
    <property type="entry name" value="MdtA-like_C"/>
</dbReference>
<keyword evidence="8" id="KW-1185">Reference proteome</keyword>
<dbReference type="EMBL" id="QYTV02000001">
    <property type="protein sequence ID" value="RST77102.1"/>
    <property type="molecule type" value="Genomic_DNA"/>
</dbReference>
<dbReference type="InterPro" id="IPR050465">
    <property type="entry name" value="UPF0194_transport"/>
</dbReference>
<evidence type="ECO:0000259" key="6">
    <source>
        <dbReference type="Pfam" id="PF25990"/>
    </source>
</evidence>
<feature type="domain" description="YknX-like beta-barrel" evidence="6">
    <location>
        <begin position="235"/>
        <end position="310"/>
    </location>
</feature>
<evidence type="ECO:0000256" key="2">
    <source>
        <dbReference type="ARBA" id="ARBA00023054"/>
    </source>
</evidence>
<keyword evidence="2 3" id="KW-0175">Coiled coil</keyword>
<evidence type="ECO:0000259" key="5">
    <source>
        <dbReference type="Pfam" id="PF25984"/>
    </source>
</evidence>
<evidence type="ECO:0000313" key="8">
    <source>
        <dbReference type="Proteomes" id="UP000287156"/>
    </source>
</evidence>
<comment type="caution">
    <text evidence="7">The sequence shown here is derived from an EMBL/GenBank/DDBJ whole genome shotgun (WGS) entry which is preliminary data.</text>
</comment>
<dbReference type="Pfam" id="PF25967">
    <property type="entry name" value="RND-MFP_C"/>
    <property type="match status" value="1"/>
</dbReference>
<evidence type="ECO:0000313" key="7">
    <source>
        <dbReference type="EMBL" id="RST77102.1"/>
    </source>
</evidence>
<accession>A0A429Y6U0</accession>